<sequence length="42" mass="4555">MSWIPGSSPRMTEGGEQPWNPPEIMINEMDLSAGRQVPGSSP</sequence>
<name>K2GYL9_9BACT</name>
<evidence type="ECO:0000256" key="1">
    <source>
        <dbReference type="SAM" id="MobiDB-lite"/>
    </source>
</evidence>
<evidence type="ECO:0000313" key="2">
    <source>
        <dbReference type="EMBL" id="EKE28535.1"/>
    </source>
</evidence>
<dbReference type="AlphaFoldDB" id="K2GYL9"/>
<protein>
    <submittedName>
        <fullName evidence="2">Uncharacterized protein</fullName>
    </submittedName>
</protein>
<dbReference type="EMBL" id="AMFJ01000323">
    <property type="protein sequence ID" value="EKE28535.1"/>
    <property type="molecule type" value="Genomic_DNA"/>
</dbReference>
<reference evidence="2" key="1">
    <citation type="journal article" date="2012" name="Science">
        <title>Fermentation, hydrogen, and sulfur metabolism in multiple uncultivated bacterial phyla.</title>
        <authorList>
            <person name="Wrighton K.C."/>
            <person name="Thomas B.C."/>
            <person name="Sharon I."/>
            <person name="Miller C.S."/>
            <person name="Castelle C.J."/>
            <person name="VerBerkmoes N.C."/>
            <person name="Wilkins M.J."/>
            <person name="Hettich R.L."/>
            <person name="Lipton M.S."/>
            <person name="Williams K.H."/>
            <person name="Long P.E."/>
            <person name="Banfield J.F."/>
        </authorList>
    </citation>
    <scope>NUCLEOTIDE SEQUENCE [LARGE SCALE GENOMIC DNA]</scope>
</reference>
<proteinExistence type="predicted"/>
<gene>
    <name evidence="2" type="ORF">ACD_3C00049G0017</name>
</gene>
<comment type="caution">
    <text evidence="2">The sequence shown here is derived from an EMBL/GenBank/DDBJ whole genome shotgun (WGS) entry which is preliminary data.</text>
</comment>
<feature type="non-terminal residue" evidence="2">
    <location>
        <position position="42"/>
    </location>
</feature>
<feature type="region of interest" description="Disordered" evidence="1">
    <location>
        <begin position="1"/>
        <end position="42"/>
    </location>
</feature>
<accession>K2GYL9</accession>
<organism evidence="2">
    <name type="scientific">uncultured bacterium</name>
    <name type="common">gcode 4</name>
    <dbReference type="NCBI Taxonomy" id="1234023"/>
    <lineage>
        <taxon>Bacteria</taxon>
        <taxon>environmental samples</taxon>
    </lineage>
</organism>